<evidence type="ECO:0000313" key="9">
    <source>
        <dbReference type="EnsemblMetazoa" id="XP_030837311"/>
    </source>
</evidence>
<keyword evidence="5" id="KW-0406">Ion transport</keyword>
<dbReference type="Pfam" id="PF02932">
    <property type="entry name" value="Neur_chan_memb"/>
    <property type="match status" value="1"/>
</dbReference>
<comment type="similarity">
    <text evidence="5">Belongs to the ligand-gated ion channel (TC 1.A.9) family.</text>
</comment>
<dbReference type="RefSeq" id="XP_030837311.1">
    <property type="nucleotide sequence ID" value="XM_030981451.1"/>
</dbReference>
<dbReference type="CDD" id="cd18997">
    <property type="entry name" value="LGIC_ECD_nAChR"/>
    <property type="match status" value="1"/>
</dbReference>
<evidence type="ECO:0000313" key="10">
    <source>
        <dbReference type="Proteomes" id="UP000007110"/>
    </source>
</evidence>
<evidence type="ECO:0000256" key="3">
    <source>
        <dbReference type="ARBA" id="ARBA00022989"/>
    </source>
</evidence>
<keyword evidence="5" id="KW-0813">Transport</keyword>
<dbReference type="InterPro" id="IPR006029">
    <property type="entry name" value="Neurotrans-gated_channel_TM"/>
</dbReference>
<dbReference type="PRINTS" id="PR00252">
    <property type="entry name" value="NRIONCHANNEL"/>
</dbReference>
<dbReference type="EnsemblMetazoa" id="XM_030981451">
    <property type="protein sequence ID" value="XP_030837311"/>
    <property type="gene ID" value="LOC105443534"/>
</dbReference>
<dbReference type="OrthoDB" id="5975154at2759"/>
<evidence type="ECO:0000259" key="7">
    <source>
        <dbReference type="Pfam" id="PF02931"/>
    </source>
</evidence>
<dbReference type="InterPro" id="IPR018000">
    <property type="entry name" value="Neurotransmitter_ion_chnl_CS"/>
</dbReference>
<dbReference type="Pfam" id="PF02931">
    <property type="entry name" value="Neur_chan_LBD"/>
    <property type="match status" value="1"/>
</dbReference>
<dbReference type="InterPro" id="IPR036719">
    <property type="entry name" value="Neuro-gated_channel_TM_sf"/>
</dbReference>
<dbReference type="CDD" id="cd19051">
    <property type="entry name" value="LGIC_TM_cation"/>
    <property type="match status" value="1"/>
</dbReference>
<dbReference type="GO" id="GO:0007268">
    <property type="term" value="P:chemical synaptic transmission"/>
    <property type="evidence" value="ECO:0000318"/>
    <property type="project" value="GO_Central"/>
</dbReference>
<dbReference type="KEGG" id="spu:105443534"/>
<proteinExistence type="inferred from homology"/>
<feature type="domain" description="Neurotransmitter-gated ion-channel ligand-binding" evidence="7">
    <location>
        <begin position="2"/>
        <end position="159"/>
    </location>
</feature>
<feature type="transmembrane region" description="Helical" evidence="5">
    <location>
        <begin position="160"/>
        <end position="179"/>
    </location>
</feature>
<dbReference type="GO" id="GO:0005231">
    <property type="term" value="F:excitatory extracellular ligand-gated monoatomic ion channel activity"/>
    <property type="evidence" value="ECO:0000318"/>
    <property type="project" value="GO_Central"/>
</dbReference>
<dbReference type="InterPro" id="IPR006201">
    <property type="entry name" value="Neur_channel"/>
</dbReference>
<dbReference type="FunFam" id="1.20.58.390:FF:000073">
    <property type="entry name" value="Neuronal acetylcholine receptor subunit alpha-9-II"/>
    <property type="match status" value="1"/>
</dbReference>
<keyword evidence="5" id="KW-0407">Ion channel</keyword>
<dbReference type="FunFam" id="2.70.170.10:FF:000028">
    <property type="entry name" value="AcetylCholine Receptor"/>
    <property type="match status" value="1"/>
</dbReference>
<evidence type="ECO:0000256" key="5">
    <source>
        <dbReference type="RuleBase" id="RU000687"/>
    </source>
</evidence>
<dbReference type="GO" id="GO:0043005">
    <property type="term" value="C:neuron projection"/>
    <property type="evidence" value="ECO:0000318"/>
    <property type="project" value="GO_Central"/>
</dbReference>
<evidence type="ECO:0000259" key="8">
    <source>
        <dbReference type="Pfam" id="PF02932"/>
    </source>
</evidence>
<keyword evidence="4 5" id="KW-0472">Membrane</keyword>
<keyword evidence="2 5" id="KW-0812">Transmembrane</keyword>
<dbReference type="PANTHER" id="PTHR18945">
    <property type="entry name" value="NEUROTRANSMITTER GATED ION CHANNEL"/>
    <property type="match status" value="1"/>
</dbReference>
<feature type="compositionally biased region" description="Gly residues" evidence="6">
    <location>
        <begin position="341"/>
        <end position="366"/>
    </location>
</feature>
<dbReference type="GO" id="GO:0005892">
    <property type="term" value="C:acetylcholine-gated channel complex"/>
    <property type="evidence" value="ECO:0000318"/>
    <property type="project" value="GO_Central"/>
</dbReference>
<dbReference type="AlphaFoldDB" id="A0A7M7SWX2"/>
<keyword evidence="10" id="KW-1185">Reference proteome</keyword>
<dbReference type="InterPro" id="IPR036734">
    <property type="entry name" value="Neur_chan_lig-bd_sf"/>
</dbReference>
<dbReference type="Gene3D" id="1.20.58.390">
    <property type="entry name" value="Neurotransmitter-gated ion-channel transmembrane domain"/>
    <property type="match status" value="2"/>
</dbReference>
<reference evidence="10" key="1">
    <citation type="submission" date="2015-02" db="EMBL/GenBank/DDBJ databases">
        <title>Genome sequencing for Strongylocentrotus purpuratus.</title>
        <authorList>
            <person name="Murali S."/>
            <person name="Liu Y."/>
            <person name="Vee V."/>
            <person name="English A."/>
            <person name="Wang M."/>
            <person name="Skinner E."/>
            <person name="Han Y."/>
            <person name="Muzny D.M."/>
            <person name="Worley K.C."/>
            <person name="Gibbs R.A."/>
        </authorList>
    </citation>
    <scope>NUCLEOTIDE SEQUENCE</scope>
</reference>
<dbReference type="GO" id="GO:0098794">
    <property type="term" value="C:postsynapse"/>
    <property type="evidence" value="ECO:0007669"/>
    <property type="project" value="GOC"/>
</dbReference>
<name>A0A7M7SWX2_STRPU</name>
<evidence type="ECO:0000256" key="4">
    <source>
        <dbReference type="ARBA" id="ARBA00023136"/>
    </source>
</evidence>
<dbReference type="GO" id="GO:0042391">
    <property type="term" value="P:regulation of membrane potential"/>
    <property type="evidence" value="ECO:0000318"/>
    <property type="project" value="GO_Central"/>
</dbReference>
<dbReference type="Gene3D" id="2.70.170.10">
    <property type="entry name" value="Neurotransmitter-gated ion-channel ligand-binding domain"/>
    <property type="match status" value="1"/>
</dbReference>
<dbReference type="SUPFAM" id="SSF63712">
    <property type="entry name" value="Nicotinic receptor ligand binding domain-like"/>
    <property type="match status" value="1"/>
</dbReference>
<dbReference type="GeneID" id="105443534"/>
<sequence length="434" mass="48816">MVWLTQRWRDEYLMWEPRAYNNLTVLRIPASKIWLPDTVLYNTRQSNNDQLMTVETLTIVKSDGSVDWSAPLTMISECSINVYYYPFDQQECALKMGSWQHDRKFIDYLDGTADSATEQRNGEWDTTSIKAHSNIKVYSCCPDKEYPDVTFTINISRKPLFYVVNLIVPCVMISMMSVLEFILPCNSGEKVSLGITVLLSLTVFMLVIAENMPATSDNIPVLARYYIITIFLVSFSTVMTVLVLSLHHRRSPVPRWVRHVFLRVLSSMLCMRVESSKNSTGSLYDRPTGPAGVHSTGIHFELISNNESLSASATDYALKEETLLGSGDICNDLDSGGLHGRSGGTTGLGAGGGGRGNGRGDSGGGHRQYSWKDRSFRDIQNNVKFLASRYADRDQDEQITSDWQNVARVVDRFFLIIYIVCVILMDVVMVLQVN</sequence>
<protein>
    <submittedName>
        <fullName evidence="9">Uncharacterized protein</fullName>
    </submittedName>
</protein>
<dbReference type="GO" id="GO:1904315">
    <property type="term" value="F:transmitter-gated monoatomic ion channel activity involved in regulation of postsynaptic membrane potential"/>
    <property type="evidence" value="ECO:0000318"/>
    <property type="project" value="GO_Central"/>
</dbReference>
<accession>A0A7M7SWX2</accession>
<feature type="transmembrane region" description="Helical" evidence="5">
    <location>
        <begin position="413"/>
        <end position="433"/>
    </location>
</feature>
<reference evidence="9" key="2">
    <citation type="submission" date="2021-01" db="UniProtKB">
        <authorList>
            <consortium name="EnsemblMetazoa"/>
        </authorList>
    </citation>
    <scope>IDENTIFICATION</scope>
</reference>
<organism evidence="9 10">
    <name type="scientific">Strongylocentrotus purpuratus</name>
    <name type="common">Purple sea urchin</name>
    <dbReference type="NCBI Taxonomy" id="7668"/>
    <lineage>
        <taxon>Eukaryota</taxon>
        <taxon>Metazoa</taxon>
        <taxon>Echinodermata</taxon>
        <taxon>Eleutherozoa</taxon>
        <taxon>Echinozoa</taxon>
        <taxon>Echinoidea</taxon>
        <taxon>Euechinoidea</taxon>
        <taxon>Echinacea</taxon>
        <taxon>Camarodonta</taxon>
        <taxon>Echinidea</taxon>
        <taxon>Strongylocentrotidae</taxon>
        <taxon>Strongylocentrotus</taxon>
    </lineage>
</organism>
<dbReference type="InParanoid" id="A0A7M7SWX2"/>
<dbReference type="GO" id="GO:0005886">
    <property type="term" value="C:plasma membrane"/>
    <property type="evidence" value="ECO:0000318"/>
    <property type="project" value="GO_Central"/>
</dbReference>
<dbReference type="Proteomes" id="UP000007110">
    <property type="component" value="Unassembled WGS sequence"/>
</dbReference>
<dbReference type="InterPro" id="IPR038050">
    <property type="entry name" value="Neuro_actylchol_rec"/>
</dbReference>
<feature type="domain" description="Neurotransmitter-gated ion-channel transmembrane" evidence="8">
    <location>
        <begin position="166"/>
        <end position="429"/>
    </location>
</feature>
<dbReference type="GO" id="GO:0004888">
    <property type="term" value="F:transmembrane signaling receptor activity"/>
    <property type="evidence" value="ECO:0007669"/>
    <property type="project" value="InterPro"/>
</dbReference>
<evidence type="ECO:0000256" key="2">
    <source>
        <dbReference type="ARBA" id="ARBA00022692"/>
    </source>
</evidence>
<feature type="region of interest" description="Disordered" evidence="6">
    <location>
        <begin position="341"/>
        <end position="369"/>
    </location>
</feature>
<evidence type="ECO:0000256" key="1">
    <source>
        <dbReference type="ARBA" id="ARBA00004141"/>
    </source>
</evidence>
<dbReference type="OMA" id="ILPCNSG"/>
<feature type="transmembrane region" description="Helical" evidence="5">
    <location>
        <begin position="191"/>
        <end position="209"/>
    </location>
</feature>
<dbReference type="SUPFAM" id="SSF90112">
    <property type="entry name" value="Neurotransmitter-gated ion-channel transmembrane pore"/>
    <property type="match status" value="1"/>
</dbReference>
<dbReference type="PROSITE" id="PS00236">
    <property type="entry name" value="NEUROTR_ION_CHANNEL"/>
    <property type="match status" value="1"/>
</dbReference>
<feature type="transmembrane region" description="Helical" evidence="5">
    <location>
        <begin position="225"/>
        <end position="246"/>
    </location>
</feature>
<dbReference type="GO" id="GO:0034220">
    <property type="term" value="P:monoatomic ion transmembrane transport"/>
    <property type="evidence" value="ECO:0000318"/>
    <property type="project" value="GO_Central"/>
</dbReference>
<comment type="subcellular location">
    <subcellularLocation>
        <location evidence="1">Membrane</location>
        <topology evidence="1">Multi-pass membrane protein</topology>
    </subcellularLocation>
</comment>
<dbReference type="GO" id="GO:0045202">
    <property type="term" value="C:synapse"/>
    <property type="evidence" value="ECO:0000318"/>
    <property type="project" value="GO_Central"/>
</dbReference>
<dbReference type="InterPro" id="IPR006202">
    <property type="entry name" value="Neur_chan_lig-bd"/>
</dbReference>
<keyword evidence="3 5" id="KW-1133">Transmembrane helix</keyword>
<evidence type="ECO:0000256" key="6">
    <source>
        <dbReference type="SAM" id="MobiDB-lite"/>
    </source>
</evidence>